<gene>
    <name evidence="1" type="ORF">METZ01_LOCUS165102</name>
</gene>
<proteinExistence type="predicted"/>
<organism evidence="1">
    <name type="scientific">marine metagenome</name>
    <dbReference type="NCBI Taxonomy" id="408172"/>
    <lineage>
        <taxon>unclassified sequences</taxon>
        <taxon>metagenomes</taxon>
        <taxon>ecological metagenomes</taxon>
    </lineage>
</organism>
<sequence length="314" mass="35374">MFDPTAGITVLEPLSSGSGWWVGAPSILFDSDSQKFYLYYRRRKPRELGRGTYCAIAESSDGISFDNIWEMTKEDLDTPSIEKSSLCLTLDGKAHLYISYVDPKTSKWRIDLLRADSFDQLSPSSRSKIFTAEDVDAEGIKDPYVLVLGHLYYMILSYAPSPLQAKGVKEEMHATADVYNTGITKSHTGLAVSHDGINFRWEGDILSPPDRGWDAYATRISCVLSTPPIFTAFYDGSISVDENYEERTGLATTVDLRRFERITDTEPILISPHGSGSLRYMDAIIVNDQIYYYYEYVRADGSHELRLSVVELQT</sequence>
<name>A0A382BEN4_9ZZZZ</name>
<accession>A0A382BEN4</accession>
<dbReference type="SUPFAM" id="SSF75005">
    <property type="entry name" value="Arabinanase/levansucrase/invertase"/>
    <property type="match status" value="2"/>
</dbReference>
<dbReference type="AlphaFoldDB" id="A0A382BEN4"/>
<evidence type="ECO:0008006" key="2">
    <source>
        <dbReference type="Google" id="ProtNLM"/>
    </source>
</evidence>
<reference evidence="1" key="1">
    <citation type="submission" date="2018-05" db="EMBL/GenBank/DDBJ databases">
        <authorList>
            <person name="Lanie J.A."/>
            <person name="Ng W.-L."/>
            <person name="Kazmierczak K.M."/>
            <person name="Andrzejewski T.M."/>
            <person name="Davidsen T.M."/>
            <person name="Wayne K.J."/>
            <person name="Tettelin H."/>
            <person name="Glass J.I."/>
            <person name="Rusch D."/>
            <person name="Podicherti R."/>
            <person name="Tsui H.-C.T."/>
            <person name="Winkler M.E."/>
        </authorList>
    </citation>
    <scope>NUCLEOTIDE SEQUENCE</scope>
</reference>
<dbReference type="Gene3D" id="2.115.10.20">
    <property type="entry name" value="Glycosyl hydrolase domain, family 43"/>
    <property type="match status" value="2"/>
</dbReference>
<dbReference type="EMBL" id="UINC01029472">
    <property type="protein sequence ID" value="SVB12248.1"/>
    <property type="molecule type" value="Genomic_DNA"/>
</dbReference>
<protein>
    <recommendedName>
        <fullName evidence="2">Glycosyl hydrolase family 32 N-terminal domain-containing protein</fullName>
    </recommendedName>
</protein>
<dbReference type="InterPro" id="IPR023296">
    <property type="entry name" value="Glyco_hydro_beta-prop_sf"/>
</dbReference>
<evidence type="ECO:0000313" key="1">
    <source>
        <dbReference type="EMBL" id="SVB12248.1"/>
    </source>
</evidence>